<feature type="transmembrane region" description="Helical" evidence="1">
    <location>
        <begin position="653"/>
        <end position="681"/>
    </location>
</feature>
<evidence type="ECO:0000313" key="2">
    <source>
        <dbReference type="EMBL" id="KAK3287859.1"/>
    </source>
</evidence>
<proteinExistence type="predicted"/>
<keyword evidence="1" id="KW-0812">Transmembrane</keyword>
<organism evidence="2 3">
    <name type="scientific">Cymbomonas tetramitiformis</name>
    <dbReference type="NCBI Taxonomy" id="36881"/>
    <lineage>
        <taxon>Eukaryota</taxon>
        <taxon>Viridiplantae</taxon>
        <taxon>Chlorophyta</taxon>
        <taxon>Pyramimonadophyceae</taxon>
        <taxon>Pyramimonadales</taxon>
        <taxon>Pyramimonadaceae</taxon>
        <taxon>Cymbomonas</taxon>
    </lineage>
</organism>
<keyword evidence="1" id="KW-1133">Transmembrane helix</keyword>
<accession>A0AAE0H0R7</accession>
<gene>
    <name evidence="2" type="ORF">CYMTET_4650</name>
</gene>
<dbReference type="AlphaFoldDB" id="A0AAE0H0R7"/>
<keyword evidence="1" id="KW-0472">Membrane</keyword>
<dbReference type="EMBL" id="LGRX02000663">
    <property type="protein sequence ID" value="KAK3287859.1"/>
    <property type="molecule type" value="Genomic_DNA"/>
</dbReference>
<evidence type="ECO:0000313" key="3">
    <source>
        <dbReference type="Proteomes" id="UP001190700"/>
    </source>
</evidence>
<dbReference type="Proteomes" id="UP001190700">
    <property type="component" value="Unassembled WGS sequence"/>
</dbReference>
<protein>
    <submittedName>
        <fullName evidence="2">Uncharacterized protein</fullName>
    </submittedName>
</protein>
<reference evidence="2 3" key="1">
    <citation type="journal article" date="2015" name="Genome Biol. Evol.">
        <title>Comparative Genomics of a Bacterivorous Green Alga Reveals Evolutionary Causalities and Consequences of Phago-Mixotrophic Mode of Nutrition.</title>
        <authorList>
            <person name="Burns J.A."/>
            <person name="Paasch A."/>
            <person name="Narechania A."/>
            <person name="Kim E."/>
        </authorList>
    </citation>
    <scope>NUCLEOTIDE SEQUENCE [LARGE SCALE GENOMIC DNA]</scope>
    <source>
        <strain evidence="2 3">PLY_AMNH</strain>
    </source>
</reference>
<comment type="caution">
    <text evidence="2">The sequence shown here is derived from an EMBL/GenBank/DDBJ whole genome shotgun (WGS) entry which is preliminary data.</text>
</comment>
<name>A0AAE0H0R7_9CHLO</name>
<sequence length="936" mass="103895">MYITHNGDLDFWDVRNVTYPLEHIQEWLEKILDCPSPAPVDSAAIAGLIDLLRTQGLWTSSVRYGCIFGRDMGEDILEQKLPTTKQQQQMAAVFEAALEAIIKQSPVKLQAEGATEGFRDHLRKQLKLHVSEAAYSDSAFQCLEIGAGTNMHLNCVNDLYVEGVNDLYLESGITVKSRIEAFVGCTVDAFFDNDLLHTTRFFLANAKGSFGLCVSSSLDAGKELVVAARGQTMSVAFYPDIGIVCFASEQAAAKAGLLAVNDGEFKVPAFRVDLDDLGGELMRLSFSNDNSSKMPPQAMSSQKEGYEHVRVMECNDGRVLLGTIIRENTKILKRKFDKRKVLLQSNVLVPPIPPTVKDPVGTDISEIPYLLNKIQTDWRNMEGMNRVTAWNFMRELNQRLLQPCEDPSKGPRKHAQVDILVSGCEVSLWAAEQFADDLGVCLPRLNIVTMSANKMLGLFGQLFPIPMVGHPFTVNEERYDFKNCVILLVSHSGGTFSSLAVANLMKAYTSRIFVVTSEWDTQIGRALRDLTPTSGLSFRSNIFSTGCGFRPAEPCSISLAATHQLLTQILLYILHYLSVVATPEQQDRAGVFPMSEVRQLEGLNIACIEALEDIVGFDRDRKYVGSKTPDAACHALRQQGALWARHVLEVPRVWILSAVYIVVTVVLGVPPATMISCAVLGVRPMDRPVYVSLVANTVDAILYIFLPLWMTILLRLWEKRHPLHRLGTRTVVVGDVPWVAQSIEAFLSKLFGCSYSIASLNVASGNPVDHLVHRHTHRVVRGSLIAVGRPDGRLNALVTAEGAVNLSVNQASSIQSYGVRCESITIGHNPSKLTLSANHITLRDPRKQFICEQRPKGRNLLSHLYTLQREDMETREFEDAAAVDELSPTMVKLMRRQNTSMQAKSITMNLRKNLVPLDEEYIGQQMSSEFPGITQC</sequence>
<evidence type="ECO:0000256" key="1">
    <source>
        <dbReference type="SAM" id="Phobius"/>
    </source>
</evidence>
<keyword evidence="3" id="KW-1185">Reference proteome</keyword>